<evidence type="ECO:0000313" key="1">
    <source>
        <dbReference type="EMBL" id="AFG37633.1"/>
    </source>
</evidence>
<accession>H9UJE0</accession>
<dbReference type="EMBL" id="CP003282">
    <property type="protein sequence ID" value="AFG37633.1"/>
    <property type="molecule type" value="Genomic_DNA"/>
</dbReference>
<name>H9UJE0_SPIAZ</name>
<protein>
    <recommendedName>
        <fullName evidence="3">Phage gp6-like head-tail connector protein</fullName>
    </recommendedName>
</protein>
<dbReference type="STRING" id="889378.Spiaf_1574"/>
<dbReference type="HOGENOM" id="CLU_127688_0_0_12"/>
<evidence type="ECO:0008006" key="3">
    <source>
        <dbReference type="Google" id="ProtNLM"/>
    </source>
</evidence>
<gene>
    <name evidence="1" type="ordered locus">Spiaf_1574</name>
</gene>
<proteinExistence type="predicted"/>
<organism evidence="1 2">
    <name type="scientific">Spirochaeta africana (strain ATCC 700263 / DSM 8902 / Z-7692)</name>
    <dbReference type="NCBI Taxonomy" id="889378"/>
    <lineage>
        <taxon>Bacteria</taxon>
        <taxon>Pseudomonadati</taxon>
        <taxon>Spirochaetota</taxon>
        <taxon>Spirochaetia</taxon>
        <taxon>Spirochaetales</taxon>
        <taxon>Spirochaetaceae</taxon>
        <taxon>Spirochaeta</taxon>
    </lineage>
</organism>
<sequence>MIATIEQLKKYTGVNTDDDMMLGMYLDSAAQIVINYLGYSPELETYTDLMDGGTDTLQLAAKPVDDVQQLKVVGGESIDPGEYHINEERIFLTRELPAGRRNIMITYSAGYAPEDIPGVIQMTVLRIAALMQTEADGNIGITSKQFGDTGSRTFIQTTNYDKYLKILSRYRIMRI</sequence>
<reference evidence="2" key="1">
    <citation type="journal article" date="2013" name="Stand. Genomic Sci.">
        <title>Complete genome sequence of the halophilic bacterium Spirochaeta africana type strain (Z-7692(T)) from the alkaline Lake Magadi in the East African Rift.</title>
        <authorList>
            <person name="Liolos K."/>
            <person name="Abt B."/>
            <person name="Scheuner C."/>
            <person name="Teshima H."/>
            <person name="Held B."/>
            <person name="Lapidus A."/>
            <person name="Nolan M."/>
            <person name="Lucas S."/>
            <person name="Deshpande S."/>
            <person name="Cheng J.F."/>
            <person name="Tapia R."/>
            <person name="Goodwin L.A."/>
            <person name="Pitluck S."/>
            <person name="Pagani I."/>
            <person name="Ivanova N."/>
            <person name="Mavromatis K."/>
            <person name="Mikhailova N."/>
            <person name="Huntemann M."/>
            <person name="Pati A."/>
            <person name="Chen A."/>
            <person name="Palaniappan K."/>
            <person name="Land M."/>
            <person name="Rohde M."/>
            <person name="Tindall B.J."/>
            <person name="Detter J.C."/>
            <person name="Goker M."/>
            <person name="Bristow J."/>
            <person name="Eisen J.A."/>
            <person name="Markowitz V."/>
            <person name="Hugenholtz P."/>
            <person name="Woyke T."/>
            <person name="Klenk H.P."/>
            <person name="Kyrpides N.C."/>
        </authorList>
    </citation>
    <scope>NUCLEOTIDE SEQUENCE</scope>
    <source>
        <strain evidence="2">ATCC 700263 / DSM 8902 / Z-7692</strain>
    </source>
</reference>
<dbReference type="OrthoDB" id="8590732at2"/>
<dbReference type="KEGG" id="sfc:Spiaf_1574"/>
<dbReference type="AlphaFoldDB" id="H9UJE0"/>
<keyword evidence="2" id="KW-1185">Reference proteome</keyword>
<dbReference type="PATRIC" id="fig|889378.3.peg.1566"/>
<dbReference type="RefSeq" id="WP_014455616.1">
    <property type="nucleotide sequence ID" value="NC_017098.1"/>
</dbReference>
<evidence type="ECO:0000313" key="2">
    <source>
        <dbReference type="Proteomes" id="UP000007383"/>
    </source>
</evidence>
<dbReference type="Proteomes" id="UP000007383">
    <property type="component" value="Chromosome"/>
</dbReference>